<protein>
    <submittedName>
        <fullName evidence="1">Response regulator</fullName>
    </submittedName>
</protein>
<gene>
    <name evidence="1" type="ORF">WKI67_20910</name>
</gene>
<dbReference type="EMBL" id="JBBKAJ010000022">
    <property type="protein sequence ID" value="MEJ8635841.1"/>
    <property type="molecule type" value="Genomic_DNA"/>
</dbReference>
<accession>A0ACC6PWR4</accession>
<proteinExistence type="predicted"/>
<keyword evidence="2" id="KW-1185">Reference proteome</keyword>
<reference evidence="1" key="1">
    <citation type="submission" date="2024-03" db="EMBL/GenBank/DDBJ databases">
        <title>Novel Streptomyces species of biotechnological and ecological value are a feature of Machair soil.</title>
        <authorList>
            <person name="Prole J.R."/>
            <person name="Goodfellow M."/>
            <person name="Allenby N."/>
            <person name="Ward A.C."/>
        </authorList>
    </citation>
    <scope>NUCLEOTIDE SEQUENCE</scope>
    <source>
        <strain evidence="1">MS2.AVA.5</strain>
    </source>
</reference>
<sequence>MTRAALVLVVDDEPDIRELLAQTLRLAGFDVSCAATGIEAMQRLGGRAPDLVVLDVLLPDLDGFEIARMMRRAGHGMPVLFLTAPGAAGRSTGPAGEADACVAKPFRLEEVVLRIRALLGRTRGTGAAPSRPDGPPLRSEGPPAETPARTPVRRPAADLHWVPW</sequence>
<name>A0ACC6PWR4_9ACTN</name>
<comment type="caution">
    <text evidence="1">The sequence shown here is derived from an EMBL/GenBank/DDBJ whole genome shotgun (WGS) entry which is preliminary data.</text>
</comment>
<evidence type="ECO:0000313" key="1">
    <source>
        <dbReference type="EMBL" id="MEJ8635841.1"/>
    </source>
</evidence>
<evidence type="ECO:0000313" key="2">
    <source>
        <dbReference type="Proteomes" id="UP001377168"/>
    </source>
</evidence>
<dbReference type="Proteomes" id="UP001377168">
    <property type="component" value="Unassembled WGS sequence"/>
</dbReference>
<organism evidence="1 2">
    <name type="scientific">Streptomyces achmelvichensis</name>
    <dbReference type="NCBI Taxonomy" id="3134111"/>
    <lineage>
        <taxon>Bacteria</taxon>
        <taxon>Bacillati</taxon>
        <taxon>Actinomycetota</taxon>
        <taxon>Actinomycetes</taxon>
        <taxon>Kitasatosporales</taxon>
        <taxon>Streptomycetaceae</taxon>
        <taxon>Streptomyces</taxon>
    </lineage>
</organism>